<reference evidence="2 3" key="1">
    <citation type="submission" date="2023-11" db="EMBL/GenBank/DDBJ databases">
        <authorList>
            <person name="Panchal A.K."/>
            <person name="Meaney J.S."/>
            <person name="Karas B.J."/>
            <person name="diCenzo G.C."/>
        </authorList>
    </citation>
    <scope>NUCLEOTIDE SEQUENCE [LARGE SCALE GENOMIC DNA]</scope>
    <source>
        <strain evidence="2 3">NZP2235</strain>
    </source>
</reference>
<protein>
    <submittedName>
        <fullName evidence="2">Uncharacterized protein</fullName>
    </submittedName>
</protein>
<evidence type="ECO:0000313" key="2">
    <source>
        <dbReference type="EMBL" id="WQB96769.1"/>
    </source>
</evidence>
<feature type="compositionally biased region" description="Acidic residues" evidence="1">
    <location>
        <begin position="1"/>
        <end position="10"/>
    </location>
</feature>
<feature type="region of interest" description="Disordered" evidence="1">
    <location>
        <begin position="1"/>
        <end position="46"/>
    </location>
</feature>
<organism evidence="2 3">
    <name type="scientific">Mesorhizobium huakuii</name>
    <dbReference type="NCBI Taxonomy" id="28104"/>
    <lineage>
        <taxon>Bacteria</taxon>
        <taxon>Pseudomonadati</taxon>
        <taxon>Pseudomonadota</taxon>
        <taxon>Alphaproteobacteria</taxon>
        <taxon>Hyphomicrobiales</taxon>
        <taxon>Phyllobacteriaceae</taxon>
        <taxon>Mesorhizobium</taxon>
    </lineage>
</organism>
<dbReference type="EMBL" id="CP139858">
    <property type="protein sequence ID" value="WQB96769.1"/>
    <property type="molecule type" value="Genomic_DNA"/>
</dbReference>
<evidence type="ECO:0000313" key="3">
    <source>
        <dbReference type="Proteomes" id="UP001322481"/>
    </source>
</evidence>
<keyword evidence="3" id="KW-1185">Reference proteome</keyword>
<name>A0ABZ0VH37_9HYPH</name>
<accession>A0ABZ0VH37</accession>
<evidence type="ECO:0000256" key="1">
    <source>
        <dbReference type="SAM" id="MobiDB-lite"/>
    </source>
</evidence>
<sequence length="46" mass="4666">MALALEDLDADIAPHPGEPSQCQKTAVRAAIPPQPAARSSAVRSGA</sequence>
<gene>
    <name evidence="2" type="ORF">U0R22_000833</name>
</gene>
<dbReference type="Proteomes" id="UP001322481">
    <property type="component" value="Chromosome"/>
</dbReference>
<proteinExistence type="predicted"/>